<evidence type="ECO:0000313" key="3">
    <source>
        <dbReference type="Proteomes" id="UP001215151"/>
    </source>
</evidence>
<evidence type="ECO:0000313" key="2">
    <source>
        <dbReference type="EMBL" id="KAJ8472761.1"/>
    </source>
</evidence>
<proteinExistence type="predicted"/>
<protein>
    <submittedName>
        <fullName evidence="2">Uncharacterized protein</fullName>
    </submittedName>
</protein>
<name>A0AAD7X8P7_9APHY</name>
<accession>A0AAD7X8P7</accession>
<keyword evidence="1" id="KW-0732">Signal</keyword>
<keyword evidence="3" id="KW-1185">Reference proteome</keyword>
<dbReference type="AlphaFoldDB" id="A0AAD7X8P7"/>
<dbReference type="EMBL" id="JAPEVG010000247">
    <property type="protein sequence ID" value="KAJ8472761.1"/>
    <property type="molecule type" value="Genomic_DNA"/>
</dbReference>
<evidence type="ECO:0000256" key="1">
    <source>
        <dbReference type="SAM" id="SignalP"/>
    </source>
</evidence>
<comment type="caution">
    <text evidence="2">The sequence shown here is derived from an EMBL/GenBank/DDBJ whole genome shotgun (WGS) entry which is preliminary data.</text>
</comment>
<gene>
    <name evidence="2" type="ORF">ONZ51_g8315</name>
</gene>
<dbReference type="Proteomes" id="UP001215151">
    <property type="component" value="Unassembled WGS sequence"/>
</dbReference>
<organism evidence="2 3">
    <name type="scientific">Trametes cubensis</name>
    <dbReference type="NCBI Taxonomy" id="1111947"/>
    <lineage>
        <taxon>Eukaryota</taxon>
        <taxon>Fungi</taxon>
        <taxon>Dikarya</taxon>
        <taxon>Basidiomycota</taxon>
        <taxon>Agaricomycotina</taxon>
        <taxon>Agaricomycetes</taxon>
        <taxon>Polyporales</taxon>
        <taxon>Polyporaceae</taxon>
        <taxon>Trametes</taxon>
    </lineage>
</organism>
<feature type="chain" id="PRO_5042085514" evidence="1">
    <location>
        <begin position="19"/>
        <end position="150"/>
    </location>
</feature>
<sequence>MQYSFVALSLFLFGQAVAKPVAPSFTSTAVVGASFPITKATFSGPRSNATLSQSGPHSDSTQQEFPATLLLCEETGCASCLGFDLSTAPSGECLDPGLSFTSAAISQSSGEGLPFDVLVGNVDCGGFVRIPQVNLCIALGGTFGTFALRD</sequence>
<feature type="signal peptide" evidence="1">
    <location>
        <begin position="1"/>
        <end position="18"/>
    </location>
</feature>
<reference evidence="2" key="1">
    <citation type="submission" date="2022-11" db="EMBL/GenBank/DDBJ databases">
        <title>Genome Sequence of Cubamyces cubensis.</title>
        <authorList>
            <person name="Buettner E."/>
        </authorList>
    </citation>
    <scope>NUCLEOTIDE SEQUENCE</scope>
    <source>
        <strain evidence="2">MPL-01</strain>
    </source>
</reference>